<feature type="transmembrane region" description="Helical" evidence="8">
    <location>
        <begin position="242"/>
        <end position="265"/>
    </location>
</feature>
<evidence type="ECO:0000313" key="11">
    <source>
        <dbReference type="Proteomes" id="UP000230790"/>
    </source>
</evidence>
<dbReference type="AlphaFoldDB" id="A0A2M8QAM7"/>
<evidence type="ECO:0000256" key="4">
    <source>
        <dbReference type="ARBA" id="ARBA00022982"/>
    </source>
</evidence>
<dbReference type="PRINTS" id="PR01165">
    <property type="entry name" value="CYCOXIDASEI"/>
</dbReference>
<organism evidence="10 11">
    <name type="scientific">Candidatus Thermofonsia Clade 3 bacterium</name>
    <dbReference type="NCBI Taxonomy" id="2364212"/>
    <lineage>
        <taxon>Bacteria</taxon>
        <taxon>Bacillati</taxon>
        <taxon>Chloroflexota</taxon>
        <taxon>Candidatus Thermofontia</taxon>
        <taxon>Candidatus Thermofonsia Clade 3</taxon>
    </lineage>
</organism>
<dbReference type="GO" id="GO:0004129">
    <property type="term" value="F:cytochrome-c oxidase activity"/>
    <property type="evidence" value="ECO:0007669"/>
    <property type="project" value="InterPro"/>
</dbReference>
<feature type="transmembrane region" description="Helical" evidence="8">
    <location>
        <begin position="32"/>
        <end position="51"/>
    </location>
</feature>
<dbReference type="Gene3D" id="1.20.210.10">
    <property type="entry name" value="Cytochrome c oxidase-like, subunit I domain"/>
    <property type="match status" value="1"/>
</dbReference>
<dbReference type="PROSITE" id="PS00077">
    <property type="entry name" value="COX1_CUB"/>
    <property type="match status" value="1"/>
</dbReference>
<dbReference type="InterPro" id="IPR023615">
    <property type="entry name" value="Cyt_c_Oxase_su1_BS"/>
</dbReference>
<evidence type="ECO:0000256" key="3">
    <source>
        <dbReference type="ARBA" id="ARBA00022692"/>
    </source>
</evidence>
<evidence type="ECO:0000256" key="1">
    <source>
        <dbReference type="ARBA" id="ARBA00004141"/>
    </source>
</evidence>
<comment type="subcellular location">
    <subcellularLocation>
        <location evidence="1">Membrane</location>
        <topology evidence="1">Multi-pass membrane protein</topology>
    </subcellularLocation>
</comment>
<accession>A0A2M8QAM7</accession>
<evidence type="ECO:0000256" key="2">
    <source>
        <dbReference type="ARBA" id="ARBA00022660"/>
    </source>
</evidence>
<feature type="transmembrane region" description="Helical" evidence="8">
    <location>
        <begin position="399"/>
        <end position="419"/>
    </location>
</feature>
<dbReference type="GO" id="GO:0020037">
    <property type="term" value="F:heme binding"/>
    <property type="evidence" value="ECO:0007669"/>
    <property type="project" value="InterPro"/>
</dbReference>
<dbReference type="PANTHER" id="PTHR10422">
    <property type="entry name" value="CYTOCHROME C OXIDASE SUBUNIT 1"/>
    <property type="match status" value="1"/>
</dbReference>
<gene>
    <name evidence="10" type="ORF">CUN48_11770</name>
</gene>
<evidence type="ECO:0000256" key="6">
    <source>
        <dbReference type="ARBA" id="ARBA00023136"/>
    </source>
</evidence>
<keyword evidence="7" id="KW-0479">Metal-binding</keyword>
<feature type="transmembrane region" description="Helical" evidence="8">
    <location>
        <begin position="476"/>
        <end position="501"/>
    </location>
</feature>
<dbReference type="GO" id="GO:0009060">
    <property type="term" value="P:aerobic respiration"/>
    <property type="evidence" value="ECO:0007669"/>
    <property type="project" value="InterPro"/>
</dbReference>
<dbReference type="GO" id="GO:0016020">
    <property type="term" value="C:membrane"/>
    <property type="evidence" value="ECO:0007669"/>
    <property type="project" value="UniProtKB-SubCell"/>
</dbReference>
<keyword evidence="6 8" id="KW-0472">Membrane</keyword>
<proteinExistence type="inferred from homology"/>
<feature type="transmembrane region" description="Helical" evidence="8">
    <location>
        <begin position="534"/>
        <end position="554"/>
    </location>
</feature>
<evidence type="ECO:0000313" key="10">
    <source>
        <dbReference type="EMBL" id="PJF46842.1"/>
    </source>
</evidence>
<dbReference type="PANTHER" id="PTHR10422:SF40">
    <property type="entry name" value="CYTOCHROME C OXIDASE SUBUNIT I"/>
    <property type="match status" value="1"/>
</dbReference>
<keyword evidence="5 8" id="KW-1133">Transmembrane helix</keyword>
<feature type="domain" description="Cytochrome oxidase subunit I profile" evidence="9">
    <location>
        <begin position="37"/>
        <end position="577"/>
    </location>
</feature>
<dbReference type="SUPFAM" id="SSF81442">
    <property type="entry name" value="Cytochrome c oxidase subunit I-like"/>
    <property type="match status" value="1"/>
</dbReference>
<sequence>MRKTVMASVTLPQTFEAPATPTTLKLAKREQMMIGAHIITALIALMFGIFMGPFQTFHRSPTFVQYFPTIPIFTFYYQAVTAHGVMNALFFTTFFIIGFSYFVTERTLQRPIKSTAMGWAAFVAMAVGLGMMLFVLLTMPQQSAVLYTFYPPMIAPALFYIGLVLLALGSWLASANIFLTYRDWKREHPNERVPLAVFALIVNFIVWCVATIGVAIEIVFMLLPASLGILKVTDPQLARTLFWFFGHPLVYFWLLPAYVSWYTMLPRQAGGKLFSEPLARVAFILFVVFSVPVGVHHQFSDPGISASSKGVQTLLTLIVSIPSFMTAFNVGAALENAARNRGAKTLFDWPFKQKWNDPVVAAQLSGMLLFIAGGFSGLINASAQLNATIHNTSWVPAHFHQTLGGAVMLTYIGILYWLLPAIRGRALFSKNMALAQVFTWLIGMTLFGLAMGEAGLQGVPRRALTSQSPYLSPAGAFWLDVTAVSGVILLISSILLYANIIGTLFFSRRPMPEGEVPIETVSGDRTSPLWFERWGIWLGLLGILLLIAYGPVIAEVLDFQLGWNILRYMPTSNAPMP</sequence>
<dbReference type="InterPro" id="IPR023616">
    <property type="entry name" value="Cyt_c_oxase-like_su1_dom"/>
</dbReference>
<keyword evidence="2 7" id="KW-0679">Respiratory chain</keyword>
<keyword evidence="3 7" id="KW-0812">Transmembrane</keyword>
<feature type="transmembrane region" description="Helical" evidence="8">
    <location>
        <begin position="85"/>
        <end position="104"/>
    </location>
</feature>
<dbReference type="EMBL" id="PGTN01000089">
    <property type="protein sequence ID" value="PJF46842.1"/>
    <property type="molecule type" value="Genomic_DNA"/>
</dbReference>
<reference evidence="10 11" key="1">
    <citation type="submission" date="2017-11" db="EMBL/GenBank/DDBJ databases">
        <title>Evolution of Phototrophy in the Chloroflexi Phylum Driven by Horizontal Gene Transfer.</title>
        <authorList>
            <person name="Ward L.M."/>
            <person name="Hemp J."/>
            <person name="Shih P.M."/>
            <person name="Mcglynn S.E."/>
            <person name="Fischer W."/>
        </authorList>
    </citation>
    <scope>NUCLEOTIDE SEQUENCE [LARGE SCALE GENOMIC DNA]</scope>
    <source>
        <strain evidence="10">JP3_7</strain>
    </source>
</reference>
<evidence type="ECO:0000256" key="5">
    <source>
        <dbReference type="ARBA" id="ARBA00022989"/>
    </source>
</evidence>
<feature type="transmembrane region" description="Helical" evidence="8">
    <location>
        <begin position="193"/>
        <end position="222"/>
    </location>
</feature>
<dbReference type="InterPro" id="IPR036927">
    <property type="entry name" value="Cyt_c_oxase-like_su1_sf"/>
</dbReference>
<evidence type="ECO:0000259" key="9">
    <source>
        <dbReference type="PROSITE" id="PS50855"/>
    </source>
</evidence>
<feature type="transmembrane region" description="Helical" evidence="8">
    <location>
        <begin position="157"/>
        <end position="181"/>
    </location>
</feature>
<dbReference type="PROSITE" id="PS50855">
    <property type="entry name" value="COX1"/>
    <property type="match status" value="1"/>
</dbReference>
<feature type="transmembrane region" description="Helical" evidence="8">
    <location>
        <begin position="315"/>
        <end position="338"/>
    </location>
</feature>
<evidence type="ECO:0000256" key="8">
    <source>
        <dbReference type="SAM" id="Phobius"/>
    </source>
</evidence>
<protein>
    <submittedName>
        <fullName evidence="10">Cytochrome C oxidase subunit I</fullName>
    </submittedName>
</protein>
<comment type="similarity">
    <text evidence="7">Belongs to the heme-copper respiratory oxidase family.</text>
</comment>
<keyword evidence="4 7" id="KW-0249">Electron transport</keyword>
<comment type="caution">
    <text evidence="10">The sequence shown here is derived from an EMBL/GenBank/DDBJ whole genome shotgun (WGS) entry which is preliminary data.</text>
</comment>
<name>A0A2M8QAM7_9CHLR</name>
<feature type="transmembrane region" description="Helical" evidence="8">
    <location>
        <begin position="277"/>
        <end position="295"/>
    </location>
</feature>
<evidence type="ECO:0000256" key="7">
    <source>
        <dbReference type="RuleBase" id="RU000370"/>
    </source>
</evidence>
<feature type="transmembrane region" description="Helical" evidence="8">
    <location>
        <begin position="431"/>
        <end position="456"/>
    </location>
</feature>
<keyword evidence="7" id="KW-0813">Transport</keyword>
<feature type="transmembrane region" description="Helical" evidence="8">
    <location>
        <begin position="359"/>
        <end position="379"/>
    </location>
</feature>
<dbReference type="Proteomes" id="UP000230790">
    <property type="component" value="Unassembled WGS sequence"/>
</dbReference>
<feature type="transmembrane region" description="Helical" evidence="8">
    <location>
        <begin position="116"/>
        <end position="137"/>
    </location>
</feature>
<keyword evidence="7" id="KW-0408">Iron</keyword>
<dbReference type="Pfam" id="PF00115">
    <property type="entry name" value="COX1"/>
    <property type="match status" value="1"/>
</dbReference>
<keyword evidence="7" id="KW-0349">Heme</keyword>
<dbReference type="InterPro" id="IPR000883">
    <property type="entry name" value="Cyt_C_Oxase_1"/>
</dbReference>